<comment type="caution">
    <text evidence="1">The sequence shown here is derived from an EMBL/GenBank/DDBJ whole genome shotgun (WGS) entry which is preliminary data.</text>
</comment>
<dbReference type="AlphaFoldDB" id="X1BKT7"/>
<sequence>MPVVIIICYLVHLFSIGIATKIIWAITERISPTKDGIIPRNIKSKAADYYHIRSFILKYGKNVFTKGIFPWLSNWFYNFAGTSIIGKGTTIEESLVNDKYINVGKNCYIGIASSLASHVVDGIFGNISYFEVK</sequence>
<name>X1BKT7_9ZZZZ</name>
<evidence type="ECO:0008006" key="2">
    <source>
        <dbReference type="Google" id="ProtNLM"/>
    </source>
</evidence>
<protein>
    <recommendedName>
        <fullName evidence="2">Acetyltransferase</fullName>
    </recommendedName>
</protein>
<reference evidence="1" key="1">
    <citation type="journal article" date="2014" name="Front. Microbiol.">
        <title>High frequency of phylogenetically diverse reductive dehalogenase-homologous genes in deep subseafloor sedimentary metagenomes.</title>
        <authorList>
            <person name="Kawai M."/>
            <person name="Futagami T."/>
            <person name="Toyoda A."/>
            <person name="Takaki Y."/>
            <person name="Nishi S."/>
            <person name="Hori S."/>
            <person name="Arai W."/>
            <person name="Tsubouchi T."/>
            <person name="Morono Y."/>
            <person name="Uchiyama I."/>
            <person name="Ito T."/>
            <person name="Fujiyama A."/>
            <person name="Inagaki F."/>
            <person name="Takami H."/>
        </authorList>
    </citation>
    <scope>NUCLEOTIDE SEQUENCE</scope>
    <source>
        <strain evidence="1">Expedition CK06-06</strain>
    </source>
</reference>
<accession>X1BKT7</accession>
<organism evidence="1">
    <name type="scientific">marine sediment metagenome</name>
    <dbReference type="NCBI Taxonomy" id="412755"/>
    <lineage>
        <taxon>unclassified sequences</taxon>
        <taxon>metagenomes</taxon>
        <taxon>ecological metagenomes</taxon>
    </lineage>
</organism>
<proteinExistence type="predicted"/>
<dbReference type="EMBL" id="BART01023767">
    <property type="protein sequence ID" value="GAG96489.1"/>
    <property type="molecule type" value="Genomic_DNA"/>
</dbReference>
<evidence type="ECO:0000313" key="1">
    <source>
        <dbReference type="EMBL" id="GAG96489.1"/>
    </source>
</evidence>
<gene>
    <name evidence="1" type="ORF">S01H4_43136</name>
</gene>